<dbReference type="EMBL" id="AYYO01000003">
    <property type="protein sequence ID" value="KRM56591.1"/>
    <property type="molecule type" value="Genomic_DNA"/>
</dbReference>
<dbReference type="PATRIC" id="fig|1291052.5.peg.2137"/>
<protein>
    <submittedName>
        <fullName evidence="2">Uncharacterized protein</fullName>
    </submittedName>
</protein>
<accession>A0A0R1ZPV6</accession>
<organism evidence="2 3">
    <name type="scientific">Lacticaseibacillus sharpeae JCM 1186 = DSM 20505</name>
    <dbReference type="NCBI Taxonomy" id="1291052"/>
    <lineage>
        <taxon>Bacteria</taxon>
        <taxon>Bacillati</taxon>
        <taxon>Bacillota</taxon>
        <taxon>Bacilli</taxon>
        <taxon>Lactobacillales</taxon>
        <taxon>Lactobacillaceae</taxon>
        <taxon>Lacticaseibacillus</taxon>
    </lineage>
</organism>
<proteinExistence type="predicted"/>
<name>A0A0R1ZPV6_9LACO</name>
<dbReference type="OrthoDB" id="9945530at2"/>
<keyword evidence="1" id="KW-0812">Transmembrane</keyword>
<dbReference type="PROSITE" id="PS51257">
    <property type="entry name" value="PROKAR_LIPOPROTEIN"/>
    <property type="match status" value="1"/>
</dbReference>
<dbReference type="AlphaFoldDB" id="A0A0R1ZPV6"/>
<keyword evidence="1" id="KW-1133">Transmembrane helix</keyword>
<evidence type="ECO:0000256" key="1">
    <source>
        <dbReference type="SAM" id="Phobius"/>
    </source>
</evidence>
<comment type="caution">
    <text evidence="2">The sequence shown here is derived from an EMBL/GenBank/DDBJ whole genome shotgun (WGS) entry which is preliminary data.</text>
</comment>
<dbReference type="RefSeq" id="WP_054676406.1">
    <property type="nucleotide sequence ID" value="NZ_AYYO01000003.1"/>
</dbReference>
<reference evidence="2 3" key="1">
    <citation type="journal article" date="2015" name="Genome Announc.">
        <title>Expanding the biotechnology potential of lactobacilli through comparative genomics of 213 strains and associated genera.</title>
        <authorList>
            <person name="Sun Z."/>
            <person name="Harris H.M."/>
            <person name="McCann A."/>
            <person name="Guo C."/>
            <person name="Argimon S."/>
            <person name="Zhang W."/>
            <person name="Yang X."/>
            <person name="Jeffery I.B."/>
            <person name="Cooney J.C."/>
            <person name="Kagawa T.F."/>
            <person name="Liu W."/>
            <person name="Song Y."/>
            <person name="Salvetti E."/>
            <person name="Wrobel A."/>
            <person name="Rasinkangas P."/>
            <person name="Parkhill J."/>
            <person name="Rea M.C."/>
            <person name="O'Sullivan O."/>
            <person name="Ritari J."/>
            <person name="Douillard F.P."/>
            <person name="Paul Ross R."/>
            <person name="Yang R."/>
            <person name="Briner A.E."/>
            <person name="Felis G.E."/>
            <person name="de Vos W.M."/>
            <person name="Barrangou R."/>
            <person name="Klaenhammer T.R."/>
            <person name="Caufield P.W."/>
            <person name="Cui Y."/>
            <person name="Zhang H."/>
            <person name="O'Toole P.W."/>
        </authorList>
    </citation>
    <scope>NUCLEOTIDE SEQUENCE [LARGE SCALE GENOMIC DNA]</scope>
    <source>
        <strain evidence="2 3">DSM 20505</strain>
    </source>
</reference>
<keyword evidence="1" id="KW-0472">Membrane</keyword>
<evidence type="ECO:0000313" key="3">
    <source>
        <dbReference type="Proteomes" id="UP000051679"/>
    </source>
</evidence>
<feature type="transmembrane region" description="Helical" evidence="1">
    <location>
        <begin position="12"/>
        <end position="32"/>
    </location>
</feature>
<sequence>MKRGDIIEKSKLGATATVLTVGAVILTGACVARSKFIHARNMRRALATAKAQTSSKVVGSFLDHTPIVSDDGTLEYNGGVIVMRNREREVLPFTYIESTNQIKRTIA</sequence>
<dbReference type="Proteomes" id="UP000051679">
    <property type="component" value="Unassembled WGS sequence"/>
</dbReference>
<keyword evidence="3" id="KW-1185">Reference proteome</keyword>
<evidence type="ECO:0000313" key="2">
    <source>
        <dbReference type="EMBL" id="KRM56591.1"/>
    </source>
</evidence>
<gene>
    <name evidence="2" type="ORF">FC18_GL002075</name>
</gene>